<evidence type="ECO:0000313" key="2">
    <source>
        <dbReference type="EMBL" id="TVV76659.1"/>
    </source>
</evidence>
<reference evidence="2 3" key="1">
    <citation type="submission" date="2019-07" db="EMBL/GenBank/DDBJ databases">
        <title>Sphingomonas solaris sp. nov., isolated from a solar panel from Boston, Massachusetts.</title>
        <authorList>
            <person name="Tanner K."/>
            <person name="Pascual J."/>
            <person name="Mancuso C."/>
            <person name="Pereto J."/>
            <person name="Khalil A."/>
            <person name="Vilanova C."/>
        </authorList>
    </citation>
    <scope>NUCLEOTIDE SEQUENCE [LARGE SCALE GENOMIC DNA]</scope>
    <source>
        <strain evidence="2 3">R4DWN</strain>
    </source>
</reference>
<name>A0A558RB82_9SPHN</name>
<accession>A0A558RB82</accession>
<evidence type="ECO:0000313" key="3">
    <source>
        <dbReference type="Proteomes" id="UP000318681"/>
    </source>
</evidence>
<keyword evidence="2" id="KW-0378">Hydrolase</keyword>
<dbReference type="InterPro" id="IPR029058">
    <property type="entry name" value="AB_hydrolase_fold"/>
</dbReference>
<keyword evidence="3" id="KW-1185">Reference proteome</keyword>
<organism evidence="2 3">
    <name type="scientific">Alterirhizorhabdus solaris</name>
    <dbReference type="NCBI Taxonomy" id="2529389"/>
    <lineage>
        <taxon>Bacteria</taxon>
        <taxon>Pseudomonadati</taxon>
        <taxon>Pseudomonadota</taxon>
        <taxon>Alphaproteobacteria</taxon>
        <taxon>Sphingomonadales</taxon>
        <taxon>Rhizorhabdaceae</taxon>
        <taxon>Alterirhizorhabdus</taxon>
    </lineage>
</organism>
<dbReference type="OrthoDB" id="7375358at2"/>
<dbReference type="GO" id="GO:0016787">
    <property type="term" value="F:hydrolase activity"/>
    <property type="evidence" value="ECO:0007669"/>
    <property type="project" value="UniProtKB-KW"/>
</dbReference>
<gene>
    <name evidence="2" type="ORF">FOY91_03775</name>
</gene>
<dbReference type="Proteomes" id="UP000318681">
    <property type="component" value="Unassembled WGS sequence"/>
</dbReference>
<proteinExistence type="predicted"/>
<sequence length="280" mass="29609">MPRFTTPDGGTLHYRLRGAGPLIALTPGGREPGEAVSALADALAPDATVLTWDRRNTGASDLTFHGESEQAIWAGDLGALIDHLGRGPAWLAGGSAGCRVSVATALCRPDTAAGLLLWSASGGAYGCQFLGFSYHVPYLMAAARGGMAAVAETPFFAERIACNPASRDRLLALDPDAFVAMLRRWNEAFYHRGDCTLAGVPDAALATIALPTLIFEGDDDVHPPEVSRAMARLIPHATLRASPWPREAWIDRFSGRMAGSVFDLYPLLAPAIIGFIGAAR</sequence>
<dbReference type="Gene3D" id="3.40.50.1820">
    <property type="entry name" value="alpha/beta hydrolase"/>
    <property type="match status" value="1"/>
</dbReference>
<evidence type="ECO:0000259" key="1">
    <source>
        <dbReference type="Pfam" id="PF12697"/>
    </source>
</evidence>
<dbReference type="Pfam" id="PF12697">
    <property type="entry name" value="Abhydrolase_6"/>
    <property type="match status" value="1"/>
</dbReference>
<dbReference type="SUPFAM" id="SSF53474">
    <property type="entry name" value="alpha/beta-Hydrolases"/>
    <property type="match status" value="1"/>
</dbReference>
<dbReference type="InterPro" id="IPR000073">
    <property type="entry name" value="AB_hydrolase_1"/>
</dbReference>
<protein>
    <submittedName>
        <fullName evidence="2">Alpha/beta hydrolase</fullName>
    </submittedName>
</protein>
<dbReference type="AlphaFoldDB" id="A0A558RB82"/>
<dbReference type="EMBL" id="VNIM01000008">
    <property type="protein sequence ID" value="TVV76659.1"/>
    <property type="molecule type" value="Genomic_DNA"/>
</dbReference>
<feature type="domain" description="AB hydrolase-1" evidence="1">
    <location>
        <begin position="36"/>
        <end position="239"/>
    </location>
</feature>
<comment type="caution">
    <text evidence="2">The sequence shown here is derived from an EMBL/GenBank/DDBJ whole genome shotgun (WGS) entry which is preliminary data.</text>
</comment>
<dbReference type="RefSeq" id="WP_145148287.1">
    <property type="nucleotide sequence ID" value="NZ_VNIM01000008.1"/>
</dbReference>